<gene>
    <name evidence="1" type="ORF">GCM10011346_33560</name>
</gene>
<sequence length="118" mass="13589">MEKVVLPKEVAEAIEGVWSDLRQERYTGPLQKIGCLTNWMMLEKYYSGQERILYPYFEENPVEYVTALAYGYKVKKSPEDELREVYEASSTDVFDQGYDAGVRFTLNTLGIEIEGINA</sequence>
<evidence type="ECO:0000313" key="1">
    <source>
        <dbReference type="EMBL" id="GGP13464.1"/>
    </source>
</evidence>
<dbReference type="RefSeq" id="WP_188735492.1">
    <property type="nucleotide sequence ID" value="NZ_BMLW01000010.1"/>
</dbReference>
<proteinExistence type="predicted"/>
<organism evidence="1 2">
    <name type="scientific">Oceanobacillus neutriphilus</name>
    <dbReference type="NCBI Taxonomy" id="531815"/>
    <lineage>
        <taxon>Bacteria</taxon>
        <taxon>Bacillati</taxon>
        <taxon>Bacillota</taxon>
        <taxon>Bacilli</taxon>
        <taxon>Bacillales</taxon>
        <taxon>Bacillaceae</taxon>
        <taxon>Oceanobacillus</taxon>
    </lineage>
</organism>
<dbReference type="EMBL" id="BMLW01000010">
    <property type="protein sequence ID" value="GGP13464.1"/>
    <property type="molecule type" value="Genomic_DNA"/>
</dbReference>
<keyword evidence="2" id="KW-1185">Reference proteome</keyword>
<comment type="caution">
    <text evidence="1">The sequence shown here is derived from an EMBL/GenBank/DDBJ whole genome shotgun (WGS) entry which is preliminary data.</text>
</comment>
<dbReference type="Proteomes" id="UP000641206">
    <property type="component" value="Unassembled WGS sequence"/>
</dbReference>
<evidence type="ECO:0008006" key="3">
    <source>
        <dbReference type="Google" id="ProtNLM"/>
    </source>
</evidence>
<evidence type="ECO:0000313" key="2">
    <source>
        <dbReference type="Proteomes" id="UP000641206"/>
    </source>
</evidence>
<reference evidence="2" key="1">
    <citation type="journal article" date="2019" name="Int. J. Syst. Evol. Microbiol.">
        <title>The Global Catalogue of Microorganisms (GCM) 10K type strain sequencing project: providing services to taxonomists for standard genome sequencing and annotation.</title>
        <authorList>
            <consortium name="The Broad Institute Genomics Platform"/>
            <consortium name="The Broad Institute Genome Sequencing Center for Infectious Disease"/>
            <person name="Wu L."/>
            <person name="Ma J."/>
        </authorList>
    </citation>
    <scope>NUCLEOTIDE SEQUENCE [LARGE SCALE GENOMIC DNA]</scope>
    <source>
        <strain evidence="2">CGMCC 1.7693</strain>
    </source>
</reference>
<accession>A0ABQ2NY76</accession>
<name>A0ABQ2NY76_9BACI</name>
<protein>
    <recommendedName>
        <fullName evidence="3">DUF1642 domain-containing protein</fullName>
    </recommendedName>
</protein>